<dbReference type="AlphaFoldDB" id="A0A7W7G812"/>
<evidence type="ECO:0008006" key="4">
    <source>
        <dbReference type="Google" id="ProtNLM"/>
    </source>
</evidence>
<reference evidence="2 3" key="1">
    <citation type="submission" date="2020-08" db="EMBL/GenBank/DDBJ databases">
        <title>Sequencing the genomes of 1000 actinobacteria strains.</title>
        <authorList>
            <person name="Klenk H.-P."/>
        </authorList>
    </citation>
    <scope>NUCLEOTIDE SEQUENCE [LARGE SCALE GENOMIC DNA]</scope>
    <source>
        <strain evidence="2 3">DSM 45784</strain>
    </source>
</reference>
<keyword evidence="3" id="KW-1185">Reference proteome</keyword>
<dbReference type="EMBL" id="JACHND010000001">
    <property type="protein sequence ID" value="MBB4699099.1"/>
    <property type="molecule type" value="Genomic_DNA"/>
</dbReference>
<proteinExistence type="predicted"/>
<sequence>MTPLQLGQETRWIAGVVLLTIVTIEFGGWFLTRIVRGEVPMTPFQQAFARAGHAHAGVLVILSLVCELYVDSTGLGGVALWVARLGVPAAAILMSAGFFVSSIGRDVTRPNRLIILVWIGALCLAAGVLTLGIGLLTS</sequence>
<accession>A0A7W7G812</accession>
<evidence type="ECO:0000256" key="1">
    <source>
        <dbReference type="SAM" id="Phobius"/>
    </source>
</evidence>
<comment type="caution">
    <text evidence="2">The sequence shown here is derived from an EMBL/GenBank/DDBJ whole genome shotgun (WGS) entry which is preliminary data.</text>
</comment>
<dbReference type="RefSeq" id="WP_184876392.1">
    <property type="nucleotide sequence ID" value="NZ_BOOV01000022.1"/>
</dbReference>
<keyword evidence="1" id="KW-0472">Membrane</keyword>
<organism evidence="2 3">
    <name type="scientific">Sphaerisporangium siamense</name>
    <dbReference type="NCBI Taxonomy" id="795645"/>
    <lineage>
        <taxon>Bacteria</taxon>
        <taxon>Bacillati</taxon>
        <taxon>Actinomycetota</taxon>
        <taxon>Actinomycetes</taxon>
        <taxon>Streptosporangiales</taxon>
        <taxon>Streptosporangiaceae</taxon>
        <taxon>Sphaerisporangium</taxon>
    </lineage>
</organism>
<name>A0A7W7G812_9ACTN</name>
<evidence type="ECO:0000313" key="2">
    <source>
        <dbReference type="EMBL" id="MBB4699099.1"/>
    </source>
</evidence>
<protein>
    <recommendedName>
        <fullName evidence="4">Integral membrane protein</fullName>
    </recommendedName>
</protein>
<feature type="transmembrane region" description="Helical" evidence="1">
    <location>
        <begin position="12"/>
        <end position="31"/>
    </location>
</feature>
<feature type="transmembrane region" description="Helical" evidence="1">
    <location>
        <begin position="113"/>
        <end position="136"/>
    </location>
</feature>
<gene>
    <name evidence="2" type="ORF">BJ982_000643</name>
</gene>
<keyword evidence="1" id="KW-0812">Transmembrane</keyword>
<feature type="transmembrane region" description="Helical" evidence="1">
    <location>
        <begin position="82"/>
        <end position="101"/>
    </location>
</feature>
<dbReference type="Proteomes" id="UP000542210">
    <property type="component" value="Unassembled WGS sequence"/>
</dbReference>
<evidence type="ECO:0000313" key="3">
    <source>
        <dbReference type="Proteomes" id="UP000542210"/>
    </source>
</evidence>
<keyword evidence="1" id="KW-1133">Transmembrane helix</keyword>
<feature type="transmembrane region" description="Helical" evidence="1">
    <location>
        <begin position="52"/>
        <end position="70"/>
    </location>
</feature>